<keyword evidence="3" id="KW-0677">Repeat</keyword>
<evidence type="ECO:0000259" key="9">
    <source>
        <dbReference type="PROSITE" id="PS50268"/>
    </source>
</evidence>
<dbReference type="GO" id="GO:0007156">
    <property type="term" value="P:homophilic cell adhesion via plasma membrane adhesion molecules"/>
    <property type="evidence" value="ECO:0007669"/>
    <property type="project" value="InterPro"/>
</dbReference>
<dbReference type="PRINTS" id="PR00313">
    <property type="entry name" value="CABNDNGRPT"/>
</dbReference>
<accession>A0A370HIW6</accession>
<evidence type="ECO:0000313" key="10">
    <source>
        <dbReference type="EMBL" id="RDI57895.1"/>
    </source>
</evidence>
<dbReference type="GO" id="GO:0005911">
    <property type="term" value="C:cell-cell junction"/>
    <property type="evidence" value="ECO:0007669"/>
    <property type="project" value="TreeGrafter"/>
</dbReference>
<dbReference type="InterPro" id="IPR001343">
    <property type="entry name" value="Hemolysn_Ca-bd"/>
</dbReference>
<feature type="domain" description="Cadherin" evidence="9">
    <location>
        <begin position="639"/>
        <end position="723"/>
    </location>
</feature>
<feature type="region of interest" description="Disordered" evidence="8">
    <location>
        <begin position="980"/>
        <end position="1003"/>
    </location>
</feature>
<dbReference type="Proteomes" id="UP000254925">
    <property type="component" value="Unassembled WGS sequence"/>
</dbReference>
<evidence type="ECO:0000256" key="5">
    <source>
        <dbReference type="ARBA" id="ARBA00022889"/>
    </source>
</evidence>
<reference evidence="10 11" key="1">
    <citation type="submission" date="2018-07" db="EMBL/GenBank/DDBJ databases">
        <title>Genomic Encyclopedia of Type Strains, Phase IV (KMG-IV): sequencing the most valuable type-strain genomes for metagenomic binning, comparative biology and taxonomic classification.</title>
        <authorList>
            <person name="Goeker M."/>
        </authorList>
    </citation>
    <scope>NUCLEOTIDE SEQUENCE [LARGE SCALE GENOMIC DNA]</scope>
    <source>
        <strain evidence="10 11">DSM 14364</strain>
    </source>
</reference>
<dbReference type="CDD" id="cd11304">
    <property type="entry name" value="Cadherin_repeat"/>
    <property type="match status" value="3"/>
</dbReference>
<dbReference type="GO" id="GO:0016020">
    <property type="term" value="C:membrane"/>
    <property type="evidence" value="ECO:0007669"/>
    <property type="project" value="UniProtKB-SubCell"/>
</dbReference>
<keyword evidence="7" id="KW-0472">Membrane</keyword>
<dbReference type="InterPro" id="IPR018511">
    <property type="entry name" value="Hemolysin-typ_Ca-bd_CS"/>
</dbReference>
<keyword evidence="6" id="KW-1133">Transmembrane helix</keyword>
<dbReference type="EMBL" id="QQBB01000006">
    <property type="protein sequence ID" value="RDI57895.1"/>
    <property type="molecule type" value="Genomic_DNA"/>
</dbReference>
<keyword evidence="2" id="KW-0812">Transmembrane</keyword>
<dbReference type="SMART" id="SM00112">
    <property type="entry name" value="CA"/>
    <property type="match status" value="3"/>
</dbReference>
<organism evidence="10 11">
    <name type="scientific">Microvirga subterranea</name>
    <dbReference type="NCBI Taxonomy" id="186651"/>
    <lineage>
        <taxon>Bacteria</taxon>
        <taxon>Pseudomonadati</taxon>
        <taxon>Pseudomonadota</taxon>
        <taxon>Alphaproteobacteria</taxon>
        <taxon>Hyphomicrobiales</taxon>
        <taxon>Methylobacteriaceae</taxon>
        <taxon>Microvirga</taxon>
    </lineage>
</organism>
<dbReference type="GO" id="GO:0005509">
    <property type="term" value="F:calcium ion binding"/>
    <property type="evidence" value="ECO:0007669"/>
    <property type="project" value="InterPro"/>
</dbReference>
<dbReference type="Pfam" id="PF00028">
    <property type="entry name" value="Cadherin"/>
    <property type="match status" value="1"/>
</dbReference>
<evidence type="ECO:0000256" key="3">
    <source>
        <dbReference type="ARBA" id="ARBA00022737"/>
    </source>
</evidence>
<evidence type="ECO:0000256" key="2">
    <source>
        <dbReference type="ARBA" id="ARBA00022692"/>
    </source>
</evidence>
<gene>
    <name evidence="10" type="ORF">DES45_106209</name>
</gene>
<dbReference type="InterPro" id="IPR011049">
    <property type="entry name" value="Serralysin-like_metalloprot_C"/>
</dbReference>
<evidence type="ECO:0000256" key="6">
    <source>
        <dbReference type="ARBA" id="ARBA00022989"/>
    </source>
</evidence>
<dbReference type="InterPro" id="IPR002126">
    <property type="entry name" value="Cadherin-like_dom"/>
</dbReference>
<dbReference type="PROSITE" id="PS50268">
    <property type="entry name" value="CADHERIN_2"/>
    <property type="match status" value="3"/>
</dbReference>
<evidence type="ECO:0000256" key="7">
    <source>
        <dbReference type="ARBA" id="ARBA00023136"/>
    </source>
</evidence>
<dbReference type="InterPro" id="IPR015919">
    <property type="entry name" value="Cadherin-like_sf"/>
</dbReference>
<evidence type="ECO:0000256" key="1">
    <source>
        <dbReference type="ARBA" id="ARBA00004370"/>
    </source>
</evidence>
<feature type="domain" description="Cadherin" evidence="9">
    <location>
        <begin position="855"/>
        <end position="951"/>
    </location>
</feature>
<keyword evidence="4" id="KW-0106">Calcium</keyword>
<dbReference type="InterPro" id="IPR050971">
    <property type="entry name" value="Cadherin-domain_protein"/>
</dbReference>
<dbReference type="SUPFAM" id="SSF49313">
    <property type="entry name" value="Cadherin-like"/>
    <property type="match status" value="3"/>
</dbReference>
<dbReference type="OrthoDB" id="8017345at2"/>
<keyword evidence="11" id="KW-1185">Reference proteome</keyword>
<dbReference type="PANTHER" id="PTHR24025">
    <property type="entry name" value="DESMOGLEIN FAMILY MEMBER"/>
    <property type="match status" value="1"/>
</dbReference>
<dbReference type="Gene3D" id="2.60.40.60">
    <property type="entry name" value="Cadherins"/>
    <property type="match status" value="2"/>
</dbReference>
<dbReference type="PANTHER" id="PTHR24025:SF23">
    <property type="entry name" value="NEURAL-CADHERIN"/>
    <property type="match status" value="1"/>
</dbReference>
<proteinExistence type="predicted"/>
<keyword evidence="5" id="KW-0130">Cell adhesion</keyword>
<comment type="caution">
    <text evidence="10">The sequence shown here is derived from an EMBL/GenBank/DDBJ whole genome shotgun (WGS) entry which is preliminary data.</text>
</comment>
<dbReference type="Gene3D" id="2.150.10.10">
    <property type="entry name" value="Serralysin-like metalloprotease, C-terminal"/>
    <property type="match status" value="1"/>
</dbReference>
<name>A0A370HIW6_9HYPH</name>
<feature type="domain" description="Cadherin" evidence="9">
    <location>
        <begin position="508"/>
        <end position="611"/>
    </location>
</feature>
<dbReference type="Gene3D" id="2.60.40.2030">
    <property type="match status" value="1"/>
</dbReference>
<evidence type="ECO:0000256" key="4">
    <source>
        <dbReference type="ARBA" id="ARBA00022837"/>
    </source>
</evidence>
<evidence type="ECO:0000313" key="11">
    <source>
        <dbReference type="Proteomes" id="UP000254925"/>
    </source>
</evidence>
<dbReference type="AlphaFoldDB" id="A0A370HIW6"/>
<sequence length="1135" mass="119020">MAAIVNFGGSVSTEAGQYVLLDADAAITGNAVAEPLRSITVELIEFSGTPTFDFLEVKEVGPITLNLATESPEIYYNNQYIGFASRDGVTGALTLQLDGPAVTNESVTAALRAISYTNTSSVTPTAEERTVRVSLAYGDENSPLIYAADKNVLVSPNNAIVLTSDLTLISGTAGDDVFVLSSSTTLQNANLSGGNGNDALHFVGGGTLDLSNFSTLRGVEAIRGSAEGDTFSLRSAHLLALFGIDGGLQDGTEATSNTLRLSGSYFDFRGKTLTGIDSIQHMSGTSPVFVFDMSNISAIFDATGTMSRLQFASGAGNAVFRLSGGALLQDQRTALEALGFAASNIYDSLNTPSAGGPTATNLNGDTVGVAPGATTLLDAGQPIAVTYGDVIRKVRVEMVDGVAGDLLGIQTDDEIVLTDGLQEGGRIQIGGVAQGILTTLQADRIEIAFLSGGSAAAAEALVQALTYTRSAGDTFEARDIRVSVTDDFDRAATSIVTVVDSIPRNVKIEDAIEITIDEGTDLAAALTATDDDTAAAGISFVFDDSRADGGNANGKFIIEPSTKELKIASGVLDYEAGAIYKVYVKAFDRTSYSAVQELTINVRDVNEAPTAVTFGGQQHSIRVGVTGENVDLVDTDWADPDGAASGYADNIFAFLVNGELLITNGGFSINENTGQIRTNNEIFDESPGTRELVVVAFDRANPSLRKEVTYTFNILAQDAAPEVRFAADSLTKTVTEGTGTGTTEIKFKITRDSATGGDSTVRWMLNHSNTDAQDFSGTTGTVAFTNGALEAWVTVLVSKDSSDEPDEETFTVSLEGVTNATIGANVTATGKILDDDTTAPVNAPPAPPELSGKVVKEYDPTGTPVGTLSATDPNGDALTYQLLDGAGGRFKLDGNRILVENGFRLDYEQARAHTIKVRVSDGTHVVYKSFDITVLNVDPEVTAGSAADDVFWGGAGNDSLSGGLGNDRLLGRGGNDTLRGEAGNDVLGGGEGKDKLTGGKGKTSQDAFVFDTKLIDAKGKPNKSLANKSKDQILDFGPKYDSIFFDDAVFTNKTIAKSLKNKGASLDKPVKMKASFFKVGDKAADKDDFFIYNARTKKLYFDVDGSGSKAMVEIASLKLQKGEGTTLSASDFFFV</sequence>
<comment type="subcellular location">
    <subcellularLocation>
        <location evidence="1">Membrane</location>
    </subcellularLocation>
</comment>
<protein>
    <submittedName>
        <fullName evidence="10">Hemolysin type calcium-binding protein</fullName>
    </submittedName>
</protein>
<dbReference type="SUPFAM" id="SSF51120">
    <property type="entry name" value="beta-Roll"/>
    <property type="match status" value="1"/>
</dbReference>
<evidence type="ECO:0000256" key="8">
    <source>
        <dbReference type="SAM" id="MobiDB-lite"/>
    </source>
</evidence>
<dbReference type="InterPro" id="IPR038081">
    <property type="entry name" value="CalX-like_sf"/>
</dbReference>
<dbReference type="Pfam" id="PF00353">
    <property type="entry name" value="HemolysinCabind"/>
    <property type="match status" value="2"/>
</dbReference>
<dbReference type="RefSeq" id="WP_114771123.1">
    <property type="nucleotide sequence ID" value="NZ_QQBB01000006.1"/>
</dbReference>
<dbReference type="PROSITE" id="PS00330">
    <property type="entry name" value="HEMOLYSIN_CALCIUM"/>
    <property type="match status" value="1"/>
</dbReference>